<protein>
    <submittedName>
        <fullName evidence="1">Uncharacterized protein</fullName>
    </submittedName>
</protein>
<keyword evidence="2" id="KW-1185">Reference proteome</keyword>
<dbReference type="AlphaFoldDB" id="A0A4S3J2E4"/>
<evidence type="ECO:0000313" key="1">
    <source>
        <dbReference type="EMBL" id="THC88137.1"/>
    </source>
</evidence>
<dbReference type="EMBL" id="SOSA01000929">
    <property type="protein sequence ID" value="THC88137.1"/>
    <property type="molecule type" value="Genomic_DNA"/>
</dbReference>
<evidence type="ECO:0000313" key="2">
    <source>
        <dbReference type="Proteomes" id="UP000308092"/>
    </source>
</evidence>
<reference evidence="1 2" key="1">
    <citation type="submission" date="2019-03" db="EMBL/GenBank/DDBJ databases">
        <title>The genome sequence of a newly discovered highly antifungal drug resistant Aspergillus species, Aspergillus tanneri NIH 1004.</title>
        <authorList>
            <person name="Mounaud S."/>
            <person name="Singh I."/>
            <person name="Joardar V."/>
            <person name="Pakala S."/>
            <person name="Pakala S."/>
            <person name="Venepally P."/>
            <person name="Hoover J."/>
            <person name="Nierman W."/>
            <person name="Chung J."/>
            <person name="Losada L."/>
        </authorList>
    </citation>
    <scope>NUCLEOTIDE SEQUENCE [LARGE SCALE GENOMIC DNA]</scope>
    <source>
        <strain evidence="1 2">NIH1004</strain>
    </source>
</reference>
<dbReference type="Proteomes" id="UP000308092">
    <property type="component" value="Unassembled WGS sequence"/>
</dbReference>
<name>A0A4S3J2E4_9EURO</name>
<dbReference type="VEuPathDB" id="FungiDB:EYZ11_012416"/>
<proteinExistence type="predicted"/>
<organism evidence="1 2">
    <name type="scientific">Aspergillus tanneri</name>
    <dbReference type="NCBI Taxonomy" id="1220188"/>
    <lineage>
        <taxon>Eukaryota</taxon>
        <taxon>Fungi</taxon>
        <taxon>Dikarya</taxon>
        <taxon>Ascomycota</taxon>
        <taxon>Pezizomycotina</taxon>
        <taxon>Eurotiomycetes</taxon>
        <taxon>Eurotiomycetidae</taxon>
        <taxon>Eurotiales</taxon>
        <taxon>Aspergillaceae</taxon>
        <taxon>Aspergillus</taxon>
        <taxon>Aspergillus subgen. Circumdati</taxon>
    </lineage>
</organism>
<gene>
    <name evidence="1" type="ORF">EYZ11_012416</name>
</gene>
<accession>A0A4S3J2E4</accession>
<comment type="caution">
    <text evidence="1">The sequence shown here is derived from an EMBL/GenBank/DDBJ whole genome shotgun (WGS) entry which is preliminary data.</text>
</comment>
<sequence length="26" mass="3254">MTCLRQPYELKCRYRLDYGQFGQEVR</sequence>